<feature type="compositionally biased region" description="Polar residues" evidence="1">
    <location>
        <begin position="1"/>
        <end position="10"/>
    </location>
</feature>
<feature type="region of interest" description="Disordered" evidence="1">
    <location>
        <begin position="823"/>
        <end position="851"/>
    </location>
</feature>
<feature type="compositionally biased region" description="Polar residues" evidence="1">
    <location>
        <begin position="699"/>
        <end position="714"/>
    </location>
</feature>
<evidence type="ECO:0000256" key="1">
    <source>
        <dbReference type="SAM" id="MobiDB-lite"/>
    </source>
</evidence>
<dbReference type="Pfam" id="PF24906">
    <property type="entry name" value="Zf_WRKY19"/>
    <property type="match status" value="2"/>
</dbReference>
<feature type="compositionally biased region" description="Low complexity" evidence="1">
    <location>
        <begin position="112"/>
        <end position="124"/>
    </location>
</feature>
<feature type="compositionally biased region" description="Polar residues" evidence="1">
    <location>
        <begin position="512"/>
        <end position="528"/>
    </location>
</feature>
<feature type="compositionally biased region" description="Basic and acidic residues" evidence="1">
    <location>
        <begin position="23"/>
        <end position="33"/>
    </location>
</feature>
<feature type="compositionally biased region" description="Basic residues" evidence="1">
    <location>
        <begin position="228"/>
        <end position="239"/>
    </location>
</feature>
<feature type="compositionally biased region" description="Basic and acidic residues" evidence="1">
    <location>
        <begin position="212"/>
        <end position="227"/>
    </location>
</feature>
<organism evidence="3 4">
    <name type="scientific">Skeletonema marinoi</name>
    <dbReference type="NCBI Taxonomy" id="267567"/>
    <lineage>
        <taxon>Eukaryota</taxon>
        <taxon>Sar</taxon>
        <taxon>Stramenopiles</taxon>
        <taxon>Ochrophyta</taxon>
        <taxon>Bacillariophyta</taxon>
        <taxon>Coscinodiscophyceae</taxon>
        <taxon>Thalassiosirophycidae</taxon>
        <taxon>Thalassiosirales</taxon>
        <taxon>Skeletonemataceae</taxon>
        <taxon>Skeletonema</taxon>
        <taxon>Skeletonema marinoi-dohrnii complex</taxon>
    </lineage>
</organism>
<dbReference type="PANTHER" id="PTHR31827:SF1">
    <property type="entry name" value="EMB|CAB89363.1"/>
    <property type="match status" value="1"/>
</dbReference>
<comment type="caution">
    <text evidence="3">The sequence shown here is derived from an EMBL/GenBank/DDBJ whole genome shotgun (WGS) entry which is preliminary data.</text>
</comment>
<evidence type="ECO:0000259" key="2">
    <source>
        <dbReference type="Pfam" id="PF24906"/>
    </source>
</evidence>
<gene>
    <name evidence="3" type="ORF">QTG54_003660</name>
</gene>
<feature type="compositionally biased region" description="Basic and acidic residues" evidence="1">
    <location>
        <begin position="42"/>
        <end position="58"/>
    </location>
</feature>
<reference evidence="3" key="1">
    <citation type="submission" date="2023-06" db="EMBL/GenBank/DDBJ databases">
        <title>Survivors Of The Sea: Transcriptome response of Skeletonema marinoi to long-term dormancy.</title>
        <authorList>
            <person name="Pinder M.I.M."/>
            <person name="Kourtchenko O."/>
            <person name="Robertson E.K."/>
            <person name="Larsson T."/>
            <person name="Maumus F."/>
            <person name="Osuna-Cruz C.M."/>
            <person name="Vancaester E."/>
            <person name="Stenow R."/>
            <person name="Vandepoele K."/>
            <person name="Ploug H."/>
            <person name="Bruchert V."/>
            <person name="Godhe A."/>
            <person name="Topel M."/>
        </authorList>
    </citation>
    <scope>NUCLEOTIDE SEQUENCE</scope>
    <source>
        <strain evidence="3">R05AC</strain>
    </source>
</reference>
<dbReference type="InterPro" id="IPR056866">
    <property type="entry name" value="Znf_WRKY19"/>
</dbReference>
<feature type="region of interest" description="Disordered" evidence="1">
    <location>
        <begin position="685"/>
        <end position="722"/>
    </location>
</feature>
<dbReference type="Proteomes" id="UP001224775">
    <property type="component" value="Unassembled WGS sequence"/>
</dbReference>
<feature type="region of interest" description="Disordered" evidence="1">
    <location>
        <begin position="200"/>
        <end position="550"/>
    </location>
</feature>
<evidence type="ECO:0000313" key="4">
    <source>
        <dbReference type="Proteomes" id="UP001224775"/>
    </source>
</evidence>
<feature type="compositionally biased region" description="Polar residues" evidence="1">
    <location>
        <begin position="619"/>
        <end position="633"/>
    </location>
</feature>
<feature type="compositionally biased region" description="Basic residues" evidence="1">
    <location>
        <begin position="86"/>
        <end position="96"/>
    </location>
</feature>
<proteinExistence type="predicted"/>
<feature type="region of interest" description="Disordered" evidence="1">
    <location>
        <begin position="1"/>
        <end position="167"/>
    </location>
</feature>
<feature type="compositionally biased region" description="Low complexity" evidence="1">
    <location>
        <begin position="297"/>
        <end position="323"/>
    </location>
</feature>
<evidence type="ECO:0000313" key="3">
    <source>
        <dbReference type="EMBL" id="KAK1745736.1"/>
    </source>
</evidence>
<feature type="region of interest" description="Disordered" evidence="1">
    <location>
        <begin position="566"/>
        <end position="590"/>
    </location>
</feature>
<feature type="region of interest" description="Disordered" evidence="1">
    <location>
        <begin position="614"/>
        <end position="646"/>
    </location>
</feature>
<keyword evidence="4" id="KW-1185">Reference proteome</keyword>
<accession>A0AAD9DFG2</accession>
<name>A0AAD9DFG2_9STRA</name>
<protein>
    <recommendedName>
        <fullName evidence="2">WRKY19-like zinc finger domain-containing protein</fullName>
    </recommendedName>
</protein>
<dbReference type="EMBL" id="JATAAI010000005">
    <property type="protein sequence ID" value="KAK1745736.1"/>
    <property type="molecule type" value="Genomic_DNA"/>
</dbReference>
<feature type="compositionally biased region" description="Low complexity" evidence="1">
    <location>
        <begin position="131"/>
        <end position="143"/>
    </location>
</feature>
<feature type="compositionally biased region" description="Low complexity" evidence="1">
    <location>
        <begin position="150"/>
        <end position="161"/>
    </location>
</feature>
<dbReference type="PANTHER" id="PTHR31827">
    <property type="entry name" value="EMB|CAB89363.1"/>
    <property type="match status" value="1"/>
</dbReference>
<feature type="compositionally biased region" description="Polar residues" evidence="1">
    <location>
        <begin position="280"/>
        <end position="296"/>
    </location>
</feature>
<feature type="domain" description="WRKY19-like zinc finger" evidence="2">
    <location>
        <begin position="771"/>
        <end position="792"/>
    </location>
</feature>
<feature type="compositionally biased region" description="Pro residues" evidence="1">
    <location>
        <begin position="368"/>
        <end position="417"/>
    </location>
</feature>
<feature type="domain" description="WRKY19-like zinc finger" evidence="2">
    <location>
        <begin position="721"/>
        <end position="742"/>
    </location>
</feature>
<sequence>MADSNNTTASRDQHIFYESTPDGDIRTIVKDDPNNNNSENKSGIDSDLFQRHLRKSWDNEDYEGLAADKDGGDGNMSAPPPQQQQQKKRHNRHKHNLSVQFFDISISDDITNNKGSGKPNNNSNEAQQKESSSTTTTTPMDVTIPPPPTTTVTADTDPSPSHARTKSVLEVEAAAAYYFEDNESSPNKNDDIANFQKNVHSSWESEDEEEDYNKKQDQSNRSSERRGSFSKRPARHRHNLSVQFTDDSLLGKDNDNGESVSNDIDANAAYLKSFPRPPATSMSNREARASQFSHFDQTQQEQQQPKQKPAPPAGIVVPVPIVVRPSSINRKHRRMYSGRSNPAMAHRRVNTRGDSTPTKGETWAPTAAMPPPHPNQLPPPPPPHHPPQGHPYPPPYYPQGPPPPHPYGSAPTPPPYDPYYAATQPVDPRYYAPSPHHFNSSPASDAGVNYDSRASPMLYPTPSGGGGQYPPSAQSSPGGYYADQQPPPYAANPYARQSSDLSHTSLDREPQRQQPGENFQFDKNSALSDRSKENSNDGGNGAAAHHRKQSSLGSFLANSGFEDLFDDVDVGYDSAPDEQQSKRHNKSLSSASFMRSLSSDNFLKDHLQAVVEEKGVNSPYASPQVNSAPNSTADAYRQPYPGYYPYGPPQPTSQWQEPNNYLRHSPIQTLPPSTQQRPLFGGGAIQTQFLPPSPPQQCLDVTTPNSADDSGQDANQKRQRRKCSVPDCPNRVVQGGLCISHGAKRKTCAHPGCEKNVKAKGLCSTHGPARKRCNAEGCAKVAVQGGRCIAHGAKKKVCSYAECNKQAILGGMCKKHHDETHGVVKVRGSRKPKDGSPASPTSKGKPGHERGLSLFTDSAIVDTIISNGGLDEQQKGGL</sequence>
<dbReference type="AlphaFoldDB" id="A0AAD9DFG2"/>